<dbReference type="VEuPathDB" id="FungiDB:AeMF1_015627"/>
<dbReference type="Proteomes" id="UP000481153">
    <property type="component" value="Unassembled WGS sequence"/>
</dbReference>
<dbReference type="Gene3D" id="3.20.80.10">
    <property type="entry name" value="Regulatory factor, effector binding domain"/>
    <property type="match status" value="1"/>
</dbReference>
<dbReference type="EMBL" id="VJMJ01000146">
    <property type="protein sequence ID" value="KAF0731199.1"/>
    <property type="molecule type" value="Genomic_DNA"/>
</dbReference>
<evidence type="ECO:0000313" key="2">
    <source>
        <dbReference type="EMBL" id="KAF0731199.1"/>
    </source>
</evidence>
<dbReference type="SMART" id="SM00871">
    <property type="entry name" value="AraC_E_bind"/>
    <property type="match status" value="1"/>
</dbReference>
<protein>
    <recommendedName>
        <fullName evidence="1">AraC effector-binding domain-containing protein</fullName>
    </recommendedName>
</protein>
<reference evidence="2 3" key="1">
    <citation type="submission" date="2019-07" db="EMBL/GenBank/DDBJ databases">
        <title>Genomics analysis of Aphanomyces spp. identifies a new class of oomycete effector associated with host adaptation.</title>
        <authorList>
            <person name="Gaulin E."/>
        </authorList>
    </citation>
    <scope>NUCLEOTIDE SEQUENCE [LARGE SCALE GENOMIC DNA]</scope>
    <source>
        <strain evidence="2 3">ATCC 201684</strain>
    </source>
</reference>
<feature type="domain" description="AraC effector-binding" evidence="1">
    <location>
        <begin position="80"/>
        <end position="232"/>
    </location>
</feature>
<organism evidence="2 3">
    <name type="scientific">Aphanomyces euteiches</name>
    <dbReference type="NCBI Taxonomy" id="100861"/>
    <lineage>
        <taxon>Eukaryota</taxon>
        <taxon>Sar</taxon>
        <taxon>Stramenopiles</taxon>
        <taxon>Oomycota</taxon>
        <taxon>Saprolegniomycetes</taxon>
        <taxon>Saprolegniales</taxon>
        <taxon>Verrucalvaceae</taxon>
        <taxon>Aphanomyces</taxon>
    </lineage>
</organism>
<dbReference type="InterPro" id="IPR010499">
    <property type="entry name" value="AraC_E-bd"/>
</dbReference>
<dbReference type="InterPro" id="IPR011256">
    <property type="entry name" value="Reg_factor_effector_dom_sf"/>
</dbReference>
<proteinExistence type="predicted"/>
<sequence length="237" mass="26190">MLFFMSSRAFFVHGEQDVSCFSPVSCPKELEQIGRRHPAQKPVAPARASDRVALSPPKICVSLRPSTGFNLHFAREMTVSAVEVRKVRPIRVAYLRGQLAAIDEQCVLWGDLMTFVLGHGIEPRGPTIAKYFSMNPIDVAACVPLDPTDVLPPHDRIVDTELEEALMAVYTHRGAMEDIASAYDVILPWVETSKEYVRDGSSREVYVKVPMSADIASGDWANVVVEIHVPIRAVSSS</sequence>
<dbReference type="InterPro" id="IPR029442">
    <property type="entry name" value="GyrI-like"/>
</dbReference>
<gene>
    <name evidence="2" type="ORF">Ae201684_011462</name>
</gene>
<name>A0A6G0WUK6_9STRA</name>
<evidence type="ECO:0000259" key="1">
    <source>
        <dbReference type="SMART" id="SM00871"/>
    </source>
</evidence>
<dbReference type="Pfam" id="PF06445">
    <property type="entry name" value="GyrI-like"/>
    <property type="match status" value="1"/>
</dbReference>
<keyword evidence="3" id="KW-1185">Reference proteome</keyword>
<evidence type="ECO:0000313" key="3">
    <source>
        <dbReference type="Proteomes" id="UP000481153"/>
    </source>
</evidence>
<accession>A0A6G0WUK6</accession>
<comment type="caution">
    <text evidence="2">The sequence shown here is derived from an EMBL/GenBank/DDBJ whole genome shotgun (WGS) entry which is preliminary data.</text>
</comment>
<dbReference type="SUPFAM" id="SSF55136">
    <property type="entry name" value="Probable bacterial effector-binding domain"/>
    <property type="match status" value="1"/>
</dbReference>
<dbReference type="AlphaFoldDB" id="A0A6G0WUK6"/>